<dbReference type="AlphaFoldDB" id="A0A0F6Q8S8"/>
<name>A0A0F6Q8S8_9HYME</name>
<reference evidence="2" key="1">
    <citation type="journal article" date="2015" name="J. Virol.">
        <title>Genomic and Proteomic Analyses Indicate that Banchine and Campoplegine Polydnaviruses Have Similar, if Not Identical, Viral Ancestors.</title>
        <authorList>
            <person name="Beliveau C."/>
            <person name="Cohen A."/>
            <person name="Stewart D."/>
            <person name="Periquet G."/>
            <person name="Djoumad A."/>
            <person name="Kuhn L."/>
            <person name="Stoltz D."/>
            <person name="Volkoff A.-N."/>
            <person name="Herniou E."/>
            <person name="Drezen J.-M."/>
            <person name="Cusson M."/>
        </authorList>
    </citation>
    <scope>NUCLEOTIDE SEQUENCE</scope>
</reference>
<proteinExistence type="predicted"/>
<organism evidence="2">
    <name type="scientific">Glypta fumiferanae</name>
    <dbReference type="NCBI Taxonomy" id="389681"/>
    <lineage>
        <taxon>Eukaryota</taxon>
        <taxon>Metazoa</taxon>
        <taxon>Ecdysozoa</taxon>
        <taxon>Arthropoda</taxon>
        <taxon>Hexapoda</taxon>
        <taxon>Insecta</taxon>
        <taxon>Pterygota</taxon>
        <taxon>Neoptera</taxon>
        <taxon>Endopterygota</taxon>
        <taxon>Hymenoptera</taxon>
        <taxon>Apocrita</taxon>
        <taxon>Ichneumonoidea</taxon>
        <taxon>Ichneumonidae</taxon>
        <taxon>Banchinae</taxon>
        <taxon>Glypta</taxon>
    </lineage>
</organism>
<protein>
    <submittedName>
        <fullName evidence="2">IVSP4-like protein</fullName>
    </submittedName>
</protein>
<dbReference type="EMBL" id="KP706797">
    <property type="protein sequence ID" value="AKD28055.1"/>
    <property type="molecule type" value="Genomic_DNA"/>
</dbReference>
<feature type="compositionally biased region" description="Acidic residues" evidence="1">
    <location>
        <begin position="415"/>
        <end position="424"/>
    </location>
</feature>
<accession>A0A0F6Q8S8</accession>
<sequence>MANDTPKIEVVIPTNSEKVSYPCAILGKPVTVEFPGKIRFSISFLVPDQQVNSVYDALRVLRTAVSWTTASENKLREVLTTVKSWKFPVPSKQHILTQLTFRYGIQHFYKYCCIAGSASKLLYDGKYFDDLMDYLGDSGYSSGTNMWIPPDLICNTLIFIQEFDENIDEKRSASIANGIKTESGIQSHSNRLNFSEILQNSSGSSVMVDYNEAKNIIVGFIKELLNVESQINSSVLTFFTDNWLNNMYKGCFQFSSREAFCMYFNNVAVFEFSHHVMFQVPDIQKSFVRRLLVPQSLHDLEGKAGRNVPKIVAYEEGTTEDELTDMIGRLCGFELPSKSQNAHANLMNKINSPSSFAVRLCPEIGGSHTINGNHLRTISEILGMDSSAKSIDDDTLLFGKSQGRKINVRRNNGESSDDESDDDEPITKVECKATARTKRYKK</sequence>
<gene>
    <name evidence="2" type="primary">IVSP4L</name>
</gene>
<evidence type="ECO:0000313" key="2">
    <source>
        <dbReference type="EMBL" id="AKD28055.1"/>
    </source>
</evidence>
<evidence type="ECO:0000256" key="1">
    <source>
        <dbReference type="SAM" id="MobiDB-lite"/>
    </source>
</evidence>
<feature type="region of interest" description="Disordered" evidence="1">
    <location>
        <begin position="402"/>
        <end position="442"/>
    </location>
</feature>